<accession>C3N809</accession>
<dbReference type="EMBL" id="CP001403">
    <property type="protein sequence ID" value="ACP46296.1"/>
    <property type="molecule type" value="Genomic_DNA"/>
</dbReference>
<dbReference type="AlphaFoldDB" id="C3N809"/>
<evidence type="ECO:0000313" key="3">
    <source>
        <dbReference type="Proteomes" id="UP000002308"/>
    </source>
</evidence>
<evidence type="ECO:0000313" key="2">
    <source>
        <dbReference type="EMBL" id="ACP46296.1"/>
    </source>
</evidence>
<proteinExistence type="predicted"/>
<dbReference type="Proteomes" id="UP000002308">
    <property type="component" value="Chromosome"/>
</dbReference>
<feature type="compositionally biased region" description="Basic and acidic residues" evidence="1">
    <location>
        <begin position="34"/>
        <end position="43"/>
    </location>
</feature>
<reference evidence="2 3" key="1">
    <citation type="journal article" date="2009" name="Proc. Natl. Acad. Sci. U.S.A.">
        <title>Biogeography of the Sulfolobus islandicus pan-genome.</title>
        <authorList>
            <person name="Reno M.L."/>
            <person name="Held N.L."/>
            <person name="Fields C.J."/>
            <person name="Burke P.V."/>
            <person name="Whitaker R.J."/>
        </authorList>
    </citation>
    <scope>NUCLEOTIDE SEQUENCE [LARGE SCALE GENOMIC DNA]</scope>
    <source>
        <strain evidence="3">Y.G.57.14 / Yellowstone #1</strain>
    </source>
</reference>
<dbReference type="KEGG" id="siy:YG5714_2042"/>
<sequence length="165" mass="19279">MSSDQYTPNSNDINQDSPINTSTNPYGSINNRNNESKSSDMKKSREKSKRIKKDENVLYLTVEDENEPIHIHIKRVVPKIIDEYVKNYVKPIRRNKLQELVFGYDERLAKFYEESKEDAVAVFSFALSKLFREKKVVKVKDPDKRKATYYILPEHVEGFRRGSGS</sequence>
<name>C3N809_SACI7</name>
<dbReference type="HOGENOM" id="CLU_1607232_0_0_2"/>
<gene>
    <name evidence="2" type="ordered locus">YG5714_2042</name>
</gene>
<organism evidence="2 3">
    <name type="scientific">Saccharolobus islandicus (strain Y.G.57.14 / Yellowstone #1)</name>
    <name type="common">Sulfolobus islandicus</name>
    <dbReference type="NCBI Taxonomy" id="439386"/>
    <lineage>
        <taxon>Archaea</taxon>
        <taxon>Thermoproteota</taxon>
        <taxon>Thermoprotei</taxon>
        <taxon>Sulfolobales</taxon>
        <taxon>Sulfolobaceae</taxon>
        <taxon>Saccharolobus</taxon>
    </lineage>
</organism>
<dbReference type="RefSeq" id="WP_012716451.1">
    <property type="nucleotide sequence ID" value="NC_012622.1"/>
</dbReference>
<dbReference type="GeneID" id="7805600"/>
<evidence type="ECO:0000256" key="1">
    <source>
        <dbReference type="SAM" id="MobiDB-lite"/>
    </source>
</evidence>
<protein>
    <submittedName>
        <fullName evidence="2">Uncharacterized protein</fullName>
    </submittedName>
</protein>
<feature type="region of interest" description="Disordered" evidence="1">
    <location>
        <begin position="1"/>
        <end position="49"/>
    </location>
</feature>
<feature type="compositionally biased region" description="Polar residues" evidence="1">
    <location>
        <begin position="1"/>
        <end position="33"/>
    </location>
</feature>